<keyword evidence="3" id="KW-1185">Reference proteome</keyword>
<dbReference type="AlphaFoldDB" id="A0A542YS80"/>
<dbReference type="RefSeq" id="WP_141784991.1">
    <property type="nucleotide sequence ID" value="NZ_BAAAIK010000002.1"/>
</dbReference>
<sequence>MALLGRRWNTVPDDVPKGNPAPPEAVLRSAGLGSGEKVHAAAQDDWDGAWVLATTWRVVTVGDDGQVQLDRPWLTVDSGSWDPDTYQLGVSWVDGTPVTRWRLRRSSGPGRLPEALHDRVSASVVLTRHVDLGTGRTARVVIRKDLATRELHEQVLVDRAARPGDTELRDEVARARTEVRSQVGLPPSGTPGDW</sequence>
<gene>
    <name evidence="2" type="ORF">FB467_2047</name>
</gene>
<evidence type="ECO:0000256" key="1">
    <source>
        <dbReference type="SAM" id="MobiDB-lite"/>
    </source>
</evidence>
<reference evidence="2 3" key="1">
    <citation type="submission" date="2019-06" db="EMBL/GenBank/DDBJ databases">
        <title>Sequencing the genomes of 1000 actinobacteria strains.</title>
        <authorList>
            <person name="Klenk H.-P."/>
        </authorList>
    </citation>
    <scope>NUCLEOTIDE SEQUENCE [LARGE SCALE GENOMIC DNA]</scope>
    <source>
        <strain evidence="2 3">DSM 12335</strain>
    </source>
</reference>
<accession>A0A542YS80</accession>
<protein>
    <submittedName>
        <fullName evidence="2">Uncharacterized protein</fullName>
    </submittedName>
</protein>
<dbReference type="EMBL" id="VFOP01000001">
    <property type="protein sequence ID" value="TQL50927.1"/>
    <property type="molecule type" value="Genomic_DNA"/>
</dbReference>
<dbReference type="Proteomes" id="UP000319516">
    <property type="component" value="Unassembled WGS sequence"/>
</dbReference>
<evidence type="ECO:0000313" key="3">
    <source>
        <dbReference type="Proteomes" id="UP000319516"/>
    </source>
</evidence>
<dbReference type="OrthoDB" id="5144898at2"/>
<evidence type="ECO:0000313" key="2">
    <source>
        <dbReference type="EMBL" id="TQL50927.1"/>
    </source>
</evidence>
<feature type="region of interest" description="Disordered" evidence="1">
    <location>
        <begin position="1"/>
        <end position="22"/>
    </location>
</feature>
<name>A0A542YS80_9MICO</name>
<proteinExistence type="predicted"/>
<organism evidence="2 3">
    <name type="scientific">Ornithinicoccus hortensis</name>
    <dbReference type="NCBI Taxonomy" id="82346"/>
    <lineage>
        <taxon>Bacteria</taxon>
        <taxon>Bacillati</taxon>
        <taxon>Actinomycetota</taxon>
        <taxon>Actinomycetes</taxon>
        <taxon>Micrococcales</taxon>
        <taxon>Intrasporangiaceae</taxon>
        <taxon>Ornithinicoccus</taxon>
    </lineage>
</organism>
<comment type="caution">
    <text evidence="2">The sequence shown here is derived from an EMBL/GenBank/DDBJ whole genome shotgun (WGS) entry which is preliminary data.</text>
</comment>